<feature type="transmembrane region" description="Helical" evidence="1">
    <location>
        <begin position="243"/>
        <end position="261"/>
    </location>
</feature>
<organism evidence="2 3">
    <name type="scientific">Ranitomeya imitator</name>
    <name type="common">mimic poison frog</name>
    <dbReference type="NCBI Taxonomy" id="111125"/>
    <lineage>
        <taxon>Eukaryota</taxon>
        <taxon>Metazoa</taxon>
        <taxon>Chordata</taxon>
        <taxon>Craniata</taxon>
        <taxon>Vertebrata</taxon>
        <taxon>Euteleostomi</taxon>
        <taxon>Amphibia</taxon>
        <taxon>Batrachia</taxon>
        <taxon>Anura</taxon>
        <taxon>Neobatrachia</taxon>
        <taxon>Hyloidea</taxon>
        <taxon>Dendrobatidae</taxon>
        <taxon>Dendrobatinae</taxon>
        <taxon>Ranitomeya</taxon>
    </lineage>
</organism>
<protein>
    <recommendedName>
        <fullName evidence="4">Plasminogen receptor (KT)</fullName>
    </recommendedName>
</protein>
<dbReference type="PANTHER" id="PTHR13411">
    <property type="entry name" value="PLASMINOGEN RECEPTOR (KT)"/>
    <property type="match status" value="1"/>
</dbReference>
<gene>
    <name evidence="2" type="ORF">RIMI_LOCUS15372373</name>
</gene>
<dbReference type="PANTHER" id="PTHR13411:SF6">
    <property type="entry name" value="PLASMINOGEN RECEPTOR (KT)"/>
    <property type="match status" value="1"/>
</dbReference>
<feature type="transmembrane region" description="Helical" evidence="1">
    <location>
        <begin position="217"/>
        <end position="237"/>
    </location>
</feature>
<comment type="caution">
    <text evidence="2">The sequence shown here is derived from an EMBL/GenBank/DDBJ whole genome shotgun (WGS) entry which is preliminary data.</text>
</comment>
<dbReference type="Proteomes" id="UP001176940">
    <property type="component" value="Unassembled WGS sequence"/>
</dbReference>
<keyword evidence="1" id="KW-0812">Transmembrane</keyword>
<dbReference type="EMBL" id="CAUEEQ010041233">
    <property type="protein sequence ID" value="CAJ0956119.1"/>
    <property type="molecule type" value="Genomic_DNA"/>
</dbReference>
<reference evidence="2" key="1">
    <citation type="submission" date="2023-07" db="EMBL/GenBank/DDBJ databases">
        <authorList>
            <person name="Stuckert A."/>
        </authorList>
    </citation>
    <scope>NUCLEOTIDE SEQUENCE</scope>
</reference>
<proteinExistence type="predicted"/>
<evidence type="ECO:0000313" key="3">
    <source>
        <dbReference type="Proteomes" id="UP001176940"/>
    </source>
</evidence>
<keyword evidence="1" id="KW-1133">Transmembrane helix</keyword>
<keyword evidence="3" id="KW-1185">Reference proteome</keyword>
<dbReference type="InterPro" id="IPR019319">
    <property type="entry name" value="Plg-R(KT)"/>
</dbReference>
<accession>A0ABN9M3V6</accession>
<dbReference type="Pfam" id="PF10166">
    <property type="entry name" value="DUF2368"/>
    <property type="match status" value="1"/>
</dbReference>
<keyword evidence="1" id="KW-0472">Membrane</keyword>
<evidence type="ECO:0000313" key="2">
    <source>
        <dbReference type="EMBL" id="CAJ0956119.1"/>
    </source>
</evidence>
<evidence type="ECO:0008006" key="4">
    <source>
        <dbReference type="Google" id="ProtNLM"/>
    </source>
</evidence>
<name>A0ABN9M3V6_9NEOB</name>
<sequence length="311" mass="35155">MLGLRSLSAVTPSTRLPLTRPLLPVYPWNQFKSAYSQPKFVMLGLGSLSAVTPSTRLPLTRPLLPVYPWNQFKSAYSQPKFVMLGLGSLSAVTPSTRLPLTRPLLPVYPWNQFKSAYSQPKFFILGLRSLSAVHSFNYYYTDQMTLASGNKMTSNGMERIFITLISGTTLPLSRGEENCLRLDNGDAGARRLERQIVMQNQMREKQMAMQIAWTREFLKYYGTFFSLAALGLTAGAIRGKKPGLFIPIIPMGFVFAYQYDMGYGTLVHRMKGSAEDILEKEHDLLDIPQGLPTFELIEKARKAQRKFFVEK</sequence>
<evidence type="ECO:0000256" key="1">
    <source>
        <dbReference type="SAM" id="Phobius"/>
    </source>
</evidence>